<reference evidence="2 3" key="1">
    <citation type="submission" date="2016-07" db="EMBL/GenBank/DDBJ databases">
        <title>Multiple horizontal gene transfer events from other fungi enriched the ability of initially mycotrophic Trichoderma (Ascomycota) to feed on dead plant biomass.</title>
        <authorList>
            <consortium name="DOE Joint Genome Institute"/>
            <person name="Aerts A."/>
            <person name="Atanasova L."/>
            <person name="Chenthamara K."/>
            <person name="Zhang J."/>
            <person name="Grujic M."/>
            <person name="Henrissat B."/>
            <person name="Kuo A."/>
            <person name="Salamov A."/>
            <person name="Lipzen A."/>
            <person name="Labutti K."/>
            <person name="Barry K."/>
            <person name="Miao Y."/>
            <person name="Rahimi M.J."/>
            <person name="Shen Q."/>
            <person name="Grigoriev I.V."/>
            <person name="Kubicek C.P."/>
            <person name="Druzhinina I.S."/>
        </authorList>
    </citation>
    <scope>NUCLEOTIDE SEQUENCE [LARGE SCALE GENOMIC DNA]</scope>
    <source>
        <strain evidence="2 3">ATCC 18648</strain>
    </source>
</reference>
<accession>A0A2T4C7M7</accession>
<name>A0A2T4C7M7_TRILO</name>
<feature type="compositionally biased region" description="Low complexity" evidence="1">
    <location>
        <begin position="139"/>
        <end position="149"/>
    </location>
</feature>
<evidence type="ECO:0000313" key="2">
    <source>
        <dbReference type="EMBL" id="PTB77543.1"/>
    </source>
</evidence>
<protein>
    <recommendedName>
        <fullName evidence="4">Heterokaryon incompatibility domain-containing protein</fullName>
    </recommendedName>
</protein>
<evidence type="ECO:0008006" key="4">
    <source>
        <dbReference type="Google" id="ProtNLM"/>
    </source>
</evidence>
<feature type="region of interest" description="Disordered" evidence="1">
    <location>
        <begin position="139"/>
        <end position="161"/>
    </location>
</feature>
<dbReference type="AlphaFoldDB" id="A0A2T4C7M7"/>
<dbReference type="Proteomes" id="UP000240760">
    <property type="component" value="Unassembled WGS sequence"/>
</dbReference>
<gene>
    <name evidence="2" type="ORF">M440DRAFT_1215499</name>
</gene>
<evidence type="ECO:0000256" key="1">
    <source>
        <dbReference type="SAM" id="MobiDB-lite"/>
    </source>
</evidence>
<organism evidence="2 3">
    <name type="scientific">Trichoderma longibrachiatum ATCC 18648</name>
    <dbReference type="NCBI Taxonomy" id="983965"/>
    <lineage>
        <taxon>Eukaryota</taxon>
        <taxon>Fungi</taxon>
        <taxon>Dikarya</taxon>
        <taxon>Ascomycota</taxon>
        <taxon>Pezizomycotina</taxon>
        <taxon>Sordariomycetes</taxon>
        <taxon>Hypocreomycetidae</taxon>
        <taxon>Hypocreales</taxon>
        <taxon>Hypocreaceae</taxon>
        <taxon>Trichoderma</taxon>
    </lineage>
</organism>
<keyword evidence="3" id="KW-1185">Reference proteome</keyword>
<dbReference type="EMBL" id="KZ679130">
    <property type="protein sequence ID" value="PTB77543.1"/>
    <property type="molecule type" value="Genomic_DNA"/>
</dbReference>
<sequence length="161" mass="17708">MSWGILTLYGLDPCASMFDIGSSERVPESVISPAGIYTMKRWVFGKGEERAALQPTYRPTRLTCVESRKESGLIRLVEGDDDPKAVPYLALSYCWGRKAPSLVATKGNFALLKASIPHGSFCQSFIRMPFDLRRSWASSTSGSTPSASSKMMWMTGRGSPK</sequence>
<evidence type="ECO:0000313" key="3">
    <source>
        <dbReference type="Proteomes" id="UP000240760"/>
    </source>
</evidence>
<dbReference type="STRING" id="983965.A0A2T4C7M7"/>
<proteinExistence type="predicted"/>